<evidence type="ECO:0000256" key="1">
    <source>
        <dbReference type="ARBA" id="ARBA00004340"/>
    </source>
</evidence>
<organism evidence="9 10">
    <name type="scientific">Phytophthora megakarya</name>
    <dbReference type="NCBI Taxonomy" id="4795"/>
    <lineage>
        <taxon>Eukaryota</taxon>
        <taxon>Sar</taxon>
        <taxon>Stramenopiles</taxon>
        <taxon>Oomycota</taxon>
        <taxon>Peronosporomycetes</taxon>
        <taxon>Peronosporales</taxon>
        <taxon>Peronosporaceae</taxon>
        <taxon>Phytophthora</taxon>
    </lineage>
</organism>
<evidence type="ECO:0000256" key="5">
    <source>
        <dbReference type="ARBA" id="ARBA00022729"/>
    </source>
</evidence>
<reference evidence="10" key="1">
    <citation type="submission" date="2017-03" db="EMBL/GenBank/DDBJ databases">
        <title>Phytopthora megakarya and P. palmivora, two closely related causual agents of cacao black pod achieved similar genome size and gene model numbers by different mechanisms.</title>
        <authorList>
            <person name="Ali S."/>
            <person name="Shao J."/>
            <person name="Larry D.J."/>
            <person name="Kronmiller B."/>
            <person name="Shen D."/>
            <person name="Strem M.D."/>
            <person name="Melnick R.L."/>
            <person name="Guiltinan M.J."/>
            <person name="Tyler B.M."/>
            <person name="Meinhardt L.W."/>
            <person name="Bailey B.A."/>
        </authorList>
    </citation>
    <scope>NUCLEOTIDE SEQUENCE [LARGE SCALE GENOMIC DNA]</scope>
    <source>
        <strain evidence="10">zdho120</strain>
    </source>
</reference>
<keyword evidence="5 7" id="KW-0732">Signal</keyword>
<feature type="chain" id="PRO_5013347780" evidence="7">
    <location>
        <begin position="21"/>
        <end position="159"/>
    </location>
</feature>
<evidence type="ECO:0000256" key="7">
    <source>
        <dbReference type="SAM" id="SignalP"/>
    </source>
</evidence>
<feature type="domain" description="RxLR effector PexRD54 WY" evidence="8">
    <location>
        <begin position="80"/>
        <end position="117"/>
    </location>
</feature>
<name>A0A225VF03_9STRA</name>
<dbReference type="InterPro" id="IPR054463">
    <property type="entry name" value="PexRD54_WY"/>
</dbReference>
<evidence type="ECO:0000313" key="10">
    <source>
        <dbReference type="Proteomes" id="UP000198211"/>
    </source>
</evidence>
<dbReference type="EMBL" id="NBNE01005228">
    <property type="protein sequence ID" value="OWZ03955.1"/>
    <property type="molecule type" value="Genomic_DNA"/>
</dbReference>
<sequence length="159" mass="18348">MGFYQVIGFVIVLYIVQIDASMPPFNMATTTRTNATTRMLRKQNTITGDKTEDRAGVSMFFREKVKTMFSFSKPTPEKLRDWLAKEKSVDTVFTRLHLFKAGKYLFYEPEFVTWVKYADDLSIKNPKNRLAAISTLTAQYGDDTLYQMLELATYSSSMK</sequence>
<comment type="caution">
    <text evidence="9">The sequence shown here is derived from an EMBL/GenBank/DDBJ whole genome shotgun (WGS) entry which is preliminary data.</text>
</comment>
<accession>A0A225VF03</accession>
<dbReference type="GO" id="GO:0005576">
    <property type="term" value="C:extracellular region"/>
    <property type="evidence" value="ECO:0007669"/>
    <property type="project" value="UniProtKB-SubCell"/>
</dbReference>
<comment type="similarity">
    <text evidence="3">Belongs to the RxLR effector family.</text>
</comment>
<protein>
    <submittedName>
        <fullName evidence="9">Avirulence (Avh) protein</fullName>
    </submittedName>
</protein>
<keyword evidence="10" id="KW-1185">Reference proteome</keyword>
<evidence type="ECO:0000256" key="6">
    <source>
        <dbReference type="ARBA" id="ARBA00023026"/>
    </source>
</evidence>
<evidence type="ECO:0000256" key="4">
    <source>
        <dbReference type="ARBA" id="ARBA00022525"/>
    </source>
</evidence>
<dbReference type="OrthoDB" id="127322at2759"/>
<dbReference type="AlphaFoldDB" id="A0A225VF03"/>
<dbReference type="Proteomes" id="UP000198211">
    <property type="component" value="Unassembled WGS sequence"/>
</dbReference>
<keyword evidence="4" id="KW-0964">Secreted</keyword>
<evidence type="ECO:0000256" key="3">
    <source>
        <dbReference type="ARBA" id="ARBA00010400"/>
    </source>
</evidence>
<gene>
    <name evidence="9" type="ORF">PHMEG_00024226</name>
</gene>
<proteinExistence type="inferred from homology"/>
<feature type="signal peptide" evidence="7">
    <location>
        <begin position="1"/>
        <end position="20"/>
    </location>
</feature>
<evidence type="ECO:0000313" key="9">
    <source>
        <dbReference type="EMBL" id="OWZ03955.1"/>
    </source>
</evidence>
<evidence type="ECO:0000259" key="8">
    <source>
        <dbReference type="Pfam" id="PF22748"/>
    </source>
</evidence>
<dbReference type="Pfam" id="PF22748">
    <property type="entry name" value="PexRD54_WY"/>
    <property type="match status" value="1"/>
</dbReference>
<keyword evidence="6" id="KW-0843">Virulence</keyword>
<dbReference type="GO" id="GO:0043657">
    <property type="term" value="C:host cell"/>
    <property type="evidence" value="ECO:0007669"/>
    <property type="project" value="UniProtKB-SubCell"/>
</dbReference>
<feature type="non-terminal residue" evidence="9">
    <location>
        <position position="159"/>
    </location>
</feature>
<evidence type="ECO:0000256" key="2">
    <source>
        <dbReference type="ARBA" id="ARBA00004613"/>
    </source>
</evidence>
<comment type="subcellular location">
    <subcellularLocation>
        <location evidence="1">Host cell</location>
    </subcellularLocation>
    <subcellularLocation>
        <location evidence="2">Secreted</location>
    </subcellularLocation>
</comment>